<comment type="subcellular location">
    <subcellularLocation>
        <location evidence="1">Cytoplasm</location>
        <location evidence="1">Cytoskeleton</location>
        <location evidence="1">Spindle</location>
    </subcellularLocation>
</comment>
<keyword evidence="13" id="KW-1185">Reference proteome</keyword>
<dbReference type="GeneTree" id="ENSGT00390000011904"/>
<evidence type="ECO:0000259" key="11">
    <source>
        <dbReference type="Pfam" id="PF14932"/>
    </source>
</evidence>
<dbReference type="InParanoid" id="A0A674IY35"/>
<dbReference type="GO" id="GO:0031023">
    <property type="term" value="P:microtubule organizing center organization"/>
    <property type="evidence" value="ECO:0007669"/>
    <property type="project" value="TreeGrafter"/>
</dbReference>
<reference evidence="12" key="1">
    <citation type="submission" date="2025-08" db="UniProtKB">
        <authorList>
            <consortium name="Ensembl"/>
        </authorList>
    </citation>
    <scope>IDENTIFICATION</scope>
</reference>
<dbReference type="PANTHER" id="PTHR19378">
    <property type="entry name" value="GOLGIN- RELATED"/>
    <property type="match status" value="1"/>
</dbReference>
<keyword evidence="9" id="KW-0131">Cell cycle</keyword>
<comment type="similarity">
    <text evidence="2">Belongs to the HAUS3 family.</text>
</comment>
<protein>
    <recommendedName>
        <fullName evidence="11">HAUS augmin-like complex subunit 3 N-terminal domain-containing protein</fullName>
    </recommendedName>
</protein>
<evidence type="ECO:0000256" key="2">
    <source>
        <dbReference type="ARBA" id="ARBA00009645"/>
    </source>
</evidence>
<sequence>MFTRRRSRGFLLDTVNRGAEFVETLKTVYPMADALHEKDFDWLFDCPETEQFLEWFCNTVGEENVLSPGEVEAYQTLLSSGKPILEGEALEQVLQTCRQCPQLKGAMSEDEALPLEALEREAQALHSHRACQLRRRNKLQIRAASLKQELCHLADKERKVGRVLRKAQLDLEMENAQTNSVLSQVCKAANQLAEWYREAGNGRLLVLMSEADLGHYMELEELATRALVAFIQKALPGTTQAPDAEGAGLQRVKRQGSSQAKPDTQALAGLAQTVLPENIGSLNECEADPKVGVETQEELVRETVAGVPQKSLPEEDNRSKAEVAGVEALYGQDSCQEMMKGLAEAAHIMLLESMGGPEAKLLESLGSYQEELERMALAYICSQKELITTSAEVDGIWAGLQWAERALKSSKENKMVEDELSLHIATFQEQLCALQSDIDQTQTQHLVPLLQATAHLLHLPVLRAELDGEAVHLGYTTLKQEEVAGQLMAQHSRLELLGLQMKLEKKEQQQVGTCLEKMLAALQEASANLQGRLACFEDSSLYIKICPRTLIDPSDVTTIWLWEMLEKQGQEKQLFRTYETLASRGSRLRQEQRMLEVQLAVSPAQLPMLESDDEMLYKMMYSDSNQLLLNAQELAEPMEQLCATQAKLYQMLMDLLSDLKAKRKSLQTHFQRTERNLYVHFFHNANRLREVVQQLETQALAFS</sequence>
<dbReference type="PANTHER" id="PTHR19378:SF1">
    <property type="entry name" value="HAUS AUGMIN-LIKE COMPLEX SUBUNIT 3 N-TERMINAL DOMAIN-CONTAINING PROTEIN"/>
    <property type="match status" value="1"/>
</dbReference>
<proteinExistence type="inferred from homology"/>
<evidence type="ECO:0000313" key="12">
    <source>
        <dbReference type="Ensembl" id="ENSTMTP00000014416.1"/>
    </source>
</evidence>
<keyword evidence="5" id="KW-0493">Microtubule</keyword>
<dbReference type="InterPro" id="IPR026206">
    <property type="entry name" value="HAUS3"/>
</dbReference>
<evidence type="ECO:0000256" key="8">
    <source>
        <dbReference type="ARBA" id="ARBA00023212"/>
    </source>
</evidence>
<dbReference type="GO" id="GO:0051301">
    <property type="term" value="P:cell division"/>
    <property type="evidence" value="ECO:0007669"/>
    <property type="project" value="UniProtKB-KW"/>
</dbReference>
<name>A0A674IY35_9SAUR</name>
<organism evidence="12 13">
    <name type="scientific">Terrapene triunguis</name>
    <name type="common">Three-toed box turtle</name>
    <dbReference type="NCBI Taxonomy" id="2587831"/>
    <lineage>
        <taxon>Eukaryota</taxon>
        <taxon>Metazoa</taxon>
        <taxon>Chordata</taxon>
        <taxon>Craniata</taxon>
        <taxon>Vertebrata</taxon>
        <taxon>Euteleostomi</taxon>
        <taxon>Archelosauria</taxon>
        <taxon>Testudinata</taxon>
        <taxon>Testudines</taxon>
        <taxon>Cryptodira</taxon>
        <taxon>Durocryptodira</taxon>
        <taxon>Testudinoidea</taxon>
        <taxon>Emydidae</taxon>
        <taxon>Terrapene</taxon>
    </lineage>
</organism>
<dbReference type="GO" id="GO:0005815">
    <property type="term" value="C:microtubule organizing center"/>
    <property type="evidence" value="ECO:0007669"/>
    <property type="project" value="TreeGrafter"/>
</dbReference>
<evidence type="ECO:0000256" key="9">
    <source>
        <dbReference type="ARBA" id="ARBA00023306"/>
    </source>
</evidence>
<dbReference type="GO" id="GO:0072686">
    <property type="term" value="C:mitotic spindle"/>
    <property type="evidence" value="ECO:0007669"/>
    <property type="project" value="TreeGrafter"/>
</dbReference>
<keyword evidence="4" id="KW-0132">Cell division</keyword>
<keyword evidence="3" id="KW-0963">Cytoplasm</keyword>
<evidence type="ECO:0000256" key="7">
    <source>
        <dbReference type="ARBA" id="ARBA00023054"/>
    </source>
</evidence>
<dbReference type="AlphaFoldDB" id="A0A674IY35"/>
<evidence type="ECO:0000256" key="5">
    <source>
        <dbReference type="ARBA" id="ARBA00022701"/>
    </source>
</evidence>
<evidence type="ECO:0000313" key="13">
    <source>
        <dbReference type="Proteomes" id="UP000472274"/>
    </source>
</evidence>
<dbReference type="PRINTS" id="PR02089">
    <property type="entry name" value="HAUSAUGMINL3"/>
</dbReference>
<feature type="region of interest" description="Disordered" evidence="10">
    <location>
        <begin position="239"/>
        <end position="263"/>
    </location>
</feature>
<evidence type="ECO:0000256" key="1">
    <source>
        <dbReference type="ARBA" id="ARBA00004186"/>
    </source>
</evidence>
<dbReference type="Ensembl" id="ENSTMTT00000014909.1">
    <property type="protein sequence ID" value="ENSTMTP00000014416.1"/>
    <property type="gene ID" value="ENSTMTG00000010484.1"/>
</dbReference>
<accession>A0A674IY35</accession>
<keyword evidence="8" id="KW-0206">Cytoskeleton</keyword>
<evidence type="ECO:0000256" key="3">
    <source>
        <dbReference type="ARBA" id="ARBA00022490"/>
    </source>
</evidence>
<evidence type="ECO:0000256" key="6">
    <source>
        <dbReference type="ARBA" id="ARBA00022776"/>
    </source>
</evidence>
<dbReference type="GO" id="GO:0051225">
    <property type="term" value="P:spindle assembly"/>
    <property type="evidence" value="ECO:0007669"/>
    <property type="project" value="InterPro"/>
</dbReference>
<reference evidence="12" key="2">
    <citation type="submission" date="2025-09" db="UniProtKB">
        <authorList>
            <consortium name="Ensembl"/>
        </authorList>
    </citation>
    <scope>IDENTIFICATION</scope>
</reference>
<feature type="domain" description="HAUS augmin-like complex subunit 3 N-terminal" evidence="11">
    <location>
        <begin position="42"/>
        <end position="392"/>
    </location>
</feature>
<dbReference type="Proteomes" id="UP000472274">
    <property type="component" value="Unplaced"/>
</dbReference>
<dbReference type="InterPro" id="IPR032733">
    <property type="entry name" value="HAUS3_N"/>
</dbReference>
<evidence type="ECO:0000256" key="10">
    <source>
        <dbReference type="SAM" id="MobiDB-lite"/>
    </source>
</evidence>
<keyword evidence="6" id="KW-0498">Mitosis</keyword>
<keyword evidence="7" id="KW-0175">Coiled coil</keyword>
<dbReference type="Pfam" id="PF14932">
    <property type="entry name" value="HAUS-augmin3"/>
    <property type="match status" value="1"/>
</dbReference>
<dbReference type="GO" id="GO:0005874">
    <property type="term" value="C:microtubule"/>
    <property type="evidence" value="ECO:0007669"/>
    <property type="project" value="UniProtKB-KW"/>
</dbReference>
<evidence type="ECO:0000256" key="4">
    <source>
        <dbReference type="ARBA" id="ARBA00022618"/>
    </source>
</evidence>
<dbReference type="GO" id="GO:0070652">
    <property type="term" value="C:HAUS complex"/>
    <property type="evidence" value="ECO:0007669"/>
    <property type="project" value="InterPro"/>
</dbReference>